<gene>
    <name evidence="1" type="ORF">LCGC14_2834090</name>
</gene>
<name>A0A0F8YZW9_9ZZZZ</name>
<reference evidence="1" key="1">
    <citation type="journal article" date="2015" name="Nature">
        <title>Complex archaea that bridge the gap between prokaryotes and eukaryotes.</title>
        <authorList>
            <person name="Spang A."/>
            <person name="Saw J.H."/>
            <person name="Jorgensen S.L."/>
            <person name="Zaremba-Niedzwiedzka K."/>
            <person name="Martijn J."/>
            <person name="Lind A.E."/>
            <person name="van Eijk R."/>
            <person name="Schleper C."/>
            <person name="Guy L."/>
            <person name="Ettema T.J."/>
        </authorList>
    </citation>
    <scope>NUCLEOTIDE SEQUENCE</scope>
</reference>
<protein>
    <submittedName>
        <fullName evidence="1">Uncharacterized protein</fullName>
    </submittedName>
</protein>
<dbReference type="EMBL" id="LAZR01054057">
    <property type="protein sequence ID" value="KKK79380.1"/>
    <property type="molecule type" value="Genomic_DNA"/>
</dbReference>
<comment type="caution">
    <text evidence="1">The sequence shown here is derived from an EMBL/GenBank/DDBJ whole genome shotgun (WGS) entry which is preliminary data.</text>
</comment>
<accession>A0A0F8YZW9</accession>
<proteinExistence type="predicted"/>
<evidence type="ECO:0000313" key="1">
    <source>
        <dbReference type="EMBL" id="KKK79380.1"/>
    </source>
</evidence>
<sequence length="47" mass="5868">MKYRWALLVYREWVEESDGQKYSCEGWWLFGLIPTMINKYLVKDEEY</sequence>
<dbReference type="AlphaFoldDB" id="A0A0F8YZW9"/>
<organism evidence="1">
    <name type="scientific">marine sediment metagenome</name>
    <dbReference type="NCBI Taxonomy" id="412755"/>
    <lineage>
        <taxon>unclassified sequences</taxon>
        <taxon>metagenomes</taxon>
        <taxon>ecological metagenomes</taxon>
    </lineage>
</organism>